<proteinExistence type="predicted"/>
<dbReference type="SUPFAM" id="SSF46934">
    <property type="entry name" value="UBA-like"/>
    <property type="match status" value="1"/>
</dbReference>
<name>A0AAD3XLQ8_NEPGR</name>
<dbReference type="GO" id="GO:0043162">
    <property type="term" value="P:ubiquitin-dependent protein catabolic process via the multivesicular body sorting pathway"/>
    <property type="evidence" value="ECO:0007669"/>
    <property type="project" value="InterPro"/>
</dbReference>
<reference evidence="3" key="1">
    <citation type="submission" date="2023-05" db="EMBL/GenBank/DDBJ databases">
        <title>Nepenthes gracilis genome sequencing.</title>
        <authorList>
            <person name="Fukushima K."/>
        </authorList>
    </citation>
    <scope>NUCLEOTIDE SEQUENCE</scope>
    <source>
        <strain evidence="3">SING2019-196</strain>
    </source>
</reference>
<dbReference type="EMBL" id="BSYO01000008">
    <property type="protein sequence ID" value="GMH08926.1"/>
    <property type="molecule type" value="Genomic_DNA"/>
</dbReference>
<sequence>MDYDYRSRAGPSPSPYEQHNPMIRTTTSSSTPHASSIYPKIGQTGQPVINSVGRAPPYHHTAPSPSSGTGIRVAIKPEYRITRPPPLLPQMGEIPRSNFHFNFDLEKKILAEAEKENQDWSHLVSENLPSRTRESTSSTISDMTNAPAVDPVVMKYIALGLSREAVPLAVANYGDNPTKVREFVSAYSLLREMGFSSNSVADALIMYNNDTDKALAHFLNSGS</sequence>
<dbReference type="Gene3D" id="1.20.120.1920">
    <property type="entry name" value="UBAP1 SOUBA domain"/>
    <property type="match status" value="1"/>
</dbReference>
<dbReference type="AlphaFoldDB" id="A0AAD3XLQ8"/>
<dbReference type="GO" id="GO:0043130">
    <property type="term" value="F:ubiquitin binding"/>
    <property type="evidence" value="ECO:0007669"/>
    <property type="project" value="InterPro"/>
</dbReference>
<evidence type="ECO:0000259" key="2">
    <source>
        <dbReference type="PROSITE" id="PS50030"/>
    </source>
</evidence>
<dbReference type="CDD" id="cd14316">
    <property type="entry name" value="UBA2_UBAP1_like"/>
    <property type="match status" value="1"/>
</dbReference>
<dbReference type="Proteomes" id="UP001279734">
    <property type="component" value="Unassembled WGS sequence"/>
</dbReference>
<dbReference type="FunFam" id="1.20.120.1920:FF:000003">
    <property type="entry name" value="Ubiquitin-associated/translation elongation factor EF1B protein"/>
    <property type="match status" value="1"/>
</dbReference>
<feature type="region of interest" description="Disordered" evidence="1">
    <location>
        <begin position="1"/>
        <end position="37"/>
    </location>
</feature>
<keyword evidence="4" id="KW-1185">Reference proteome</keyword>
<dbReference type="GO" id="GO:0000813">
    <property type="term" value="C:ESCRT I complex"/>
    <property type="evidence" value="ECO:0007669"/>
    <property type="project" value="InterPro"/>
</dbReference>
<dbReference type="PROSITE" id="PS50030">
    <property type="entry name" value="UBA"/>
    <property type="match status" value="1"/>
</dbReference>
<evidence type="ECO:0000313" key="4">
    <source>
        <dbReference type="Proteomes" id="UP001279734"/>
    </source>
</evidence>
<dbReference type="InterPro" id="IPR009060">
    <property type="entry name" value="UBA-like_sf"/>
</dbReference>
<dbReference type="PANTHER" id="PTHR15960">
    <property type="entry name" value="LD44032P"/>
    <property type="match status" value="1"/>
</dbReference>
<comment type="caution">
    <text evidence="3">The sequence shown here is derived from an EMBL/GenBank/DDBJ whole genome shotgun (WGS) entry which is preliminary data.</text>
</comment>
<feature type="domain" description="UBA" evidence="2">
    <location>
        <begin position="179"/>
        <end position="221"/>
    </location>
</feature>
<dbReference type="InterPro" id="IPR042575">
    <property type="entry name" value="UBAP1_C"/>
</dbReference>
<gene>
    <name evidence="3" type="ORF">Nepgr_010766</name>
</gene>
<evidence type="ECO:0000313" key="3">
    <source>
        <dbReference type="EMBL" id="GMH08926.1"/>
    </source>
</evidence>
<dbReference type="PANTHER" id="PTHR15960:SF5">
    <property type="entry name" value="LD44032P"/>
    <property type="match status" value="1"/>
</dbReference>
<accession>A0AAD3XLQ8</accession>
<organism evidence="3 4">
    <name type="scientific">Nepenthes gracilis</name>
    <name type="common">Slender pitcher plant</name>
    <dbReference type="NCBI Taxonomy" id="150966"/>
    <lineage>
        <taxon>Eukaryota</taxon>
        <taxon>Viridiplantae</taxon>
        <taxon>Streptophyta</taxon>
        <taxon>Embryophyta</taxon>
        <taxon>Tracheophyta</taxon>
        <taxon>Spermatophyta</taxon>
        <taxon>Magnoliopsida</taxon>
        <taxon>eudicotyledons</taxon>
        <taxon>Gunneridae</taxon>
        <taxon>Pentapetalae</taxon>
        <taxon>Caryophyllales</taxon>
        <taxon>Nepenthaceae</taxon>
        <taxon>Nepenthes</taxon>
    </lineage>
</organism>
<protein>
    <recommendedName>
        <fullName evidence="2">UBA domain-containing protein</fullName>
    </recommendedName>
</protein>
<dbReference type="InterPro" id="IPR038870">
    <property type="entry name" value="UBAP1"/>
</dbReference>
<dbReference type="InterPro" id="IPR015940">
    <property type="entry name" value="UBA"/>
</dbReference>
<evidence type="ECO:0000256" key="1">
    <source>
        <dbReference type="SAM" id="MobiDB-lite"/>
    </source>
</evidence>